<feature type="domain" description="TFIIS N-terminal" evidence="6">
    <location>
        <begin position="354"/>
        <end position="431"/>
    </location>
</feature>
<evidence type="ECO:0000313" key="8">
    <source>
        <dbReference type="Proteomes" id="UP000298416"/>
    </source>
</evidence>
<dbReference type="SMART" id="SM00509">
    <property type="entry name" value="TFS2N"/>
    <property type="match status" value="1"/>
</dbReference>
<dbReference type="InterPro" id="IPR043151">
    <property type="entry name" value="BAH_sf"/>
</dbReference>
<evidence type="ECO:0008006" key="9">
    <source>
        <dbReference type="Google" id="ProtNLM"/>
    </source>
</evidence>
<dbReference type="InterPro" id="IPR003617">
    <property type="entry name" value="TFIIS/CRSP70_N_sub"/>
</dbReference>
<dbReference type="Gene3D" id="1.20.930.10">
    <property type="entry name" value="Conserved domain common to transcription factors TFIIS, elongin A, CRSP70"/>
    <property type="match status" value="1"/>
</dbReference>
<accession>A0A8X8YFS7</accession>
<organism evidence="7">
    <name type="scientific">Salvia splendens</name>
    <name type="common">Scarlet sage</name>
    <dbReference type="NCBI Taxonomy" id="180675"/>
    <lineage>
        <taxon>Eukaryota</taxon>
        <taxon>Viridiplantae</taxon>
        <taxon>Streptophyta</taxon>
        <taxon>Embryophyta</taxon>
        <taxon>Tracheophyta</taxon>
        <taxon>Spermatophyta</taxon>
        <taxon>Magnoliopsida</taxon>
        <taxon>eudicotyledons</taxon>
        <taxon>Gunneridae</taxon>
        <taxon>Pentapetalae</taxon>
        <taxon>asterids</taxon>
        <taxon>lamiids</taxon>
        <taxon>Lamiales</taxon>
        <taxon>Lamiaceae</taxon>
        <taxon>Nepetoideae</taxon>
        <taxon>Mentheae</taxon>
        <taxon>Salviinae</taxon>
        <taxon>Salvia</taxon>
        <taxon>Salvia subgen. Calosphace</taxon>
        <taxon>core Calosphace</taxon>
    </lineage>
</organism>
<dbReference type="EMBL" id="PNBA02000003">
    <property type="protein sequence ID" value="KAG6429877.1"/>
    <property type="molecule type" value="Genomic_DNA"/>
</dbReference>
<dbReference type="Gene3D" id="2.30.30.490">
    <property type="match status" value="1"/>
</dbReference>
<reference evidence="7" key="1">
    <citation type="submission" date="2018-01" db="EMBL/GenBank/DDBJ databases">
        <authorList>
            <person name="Mao J.F."/>
        </authorList>
    </citation>
    <scope>NUCLEOTIDE SEQUENCE</scope>
    <source>
        <strain evidence="7">Huo1</strain>
        <tissue evidence="7">Leaf</tissue>
    </source>
</reference>
<dbReference type="GO" id="GO:0005634">
    <property type="term" value="C:nucleus"/>
    <property type="evidence" value="ECO:0007669"/>
    <property type="project" value="UniProtKB-SubCell"/>
</dbReference>
<feature type="region of interest" description="Disordered" evidence="4">
    <location>
        <begin position="694"/>
        <end position="727"/>
    </location>
</feature>
<feature type="compositionally biased region" description="Polar residues" evidence="4">
    <location>
        <begin position="583"/>
        <end position="595"/>
    </location>
</feature>
<dbReference type="CDD" id="cd00183">
    <property type="entry name" value="TFIIS_I"/>
    <property type="match status" value="1"/>
</dbReference>
<gene>
    <name evidence="7" type="ORF">SASPL_107932</name>
</gene>
<dbReference type="PANTHER" id="PTHR46548:SF1">
    <property type="entry name" value="BAH AND TFIIS DOMAIN-CONTAINING PROTEIN-RELATED"/>
    <property type="match status" value="1"/>
</dbReference>
<feature type="region of interest" description="Disordered" evidence="4">
    <location>
        <begin position="827"/>
        <end position="879"/>
    </location>
</feature>
<feature type="region of interest" description="Disordered" evidence="4">
    <location>
        <begin position="1"/>
        <end position="54"/>
    </location>
</feature>
<dbReference type="PANTHER" id="PTHR46548">
    <property type="entry name" value="BAH AND TFIIS DOMAIN-CONTAINING PROTEIN-RELATED"/>
    <property type="match status" value="1"/>
</dbReference>
<dbReference type="SMART" id="SM00439">
    <property type="entry name" value="BAH"/>
    <property type="match status" value="1"/>
</dbReference>
<feature type="region of interest" description="Disordered" evidence="4">
    <location>
        <begin position="203"/>
        <end position="273"/>
    </location>
</feature>
<dbReference type="GO" id="GO:0003682">
    <property type="term" value="F:chromatin binding"/>
    <property type="evidence" value="ECO:0007669"/>
    <property type="project" value="InterPro"/>
</dbReference>
<feature type="compositionally biased region" description="Low complexity" evidence="4">
    <location>
        <begin position="563"/>
        <end position="582"/>
    </location>
</feature>
<dbReference type="PROSITE" id="PS51038">
    <property type="entry name" value="BAH"/>
    <property type="match status" value="1"/>
</dbReference>
<protein>
    <recommendedName>
        <fullName evidence="9">TFIIS N-terminal domain-containing protein</fullName>
    </recommendedName>
</protein>
<keyword evidence="8" id="KW-1185">Reference proteome</keyword>
<feature type="compositionally biased region" description="Polar residues" evidence="4">
    <location>
        <begin position="467"/>
        <end position="486"/>
    </location>
</feature>
<feature type="compositionally biased region" description="Basic residues" evidence="4">
    <location>
        <begin position="14"/>
        <end position="24"/>
    </location>
</feature>
<evidence type="ECO:0000256" key="2">
    <source>
        <dbReference type="ARBA" id="ARBA00023242"/>
    </source>
</evidence>
<feature type="domain" description="BAH" evidence="5">
    <location>
        <begin position="64"/>
        <end position="179"/>
    </location>
</feature>
<feature type="region of interest" description="Disordered" evidence="4">
    <location>
        <begin position="438"/>
        <end position="597"/>
    </location>
</feature>
<dbReference type="PROSITE" id="PS51319">
    <property type="entry name" value="TFIIS_N"/>
    <property type="match status" value="1"/>
</dbReference>
<feature type="compositionally biased region" description="Basic and acidic residues" evidence="4">
    <location>
        <begin position="1"/>
        <end position="13"/>
    </location>
</feature>
<evidence type="ECO:0000256" key="4">
    <source>
        <dbReference type="SAM" id="MobiDB-lite"/>
    </source>
</evidence>
<evidence type="ECO:0000259" key="5">
    <source>
        <dbReference type="PROSITE" id="PS51038"/>
    </source>
</evidence>
<comment type="subcellular location">
    <subcellularLocation>
        <location evidence="1 3">Nucleus</location>
    </subcellularLocation>
</comment>
<evidence type="ECO:0000259" key="6">
    <source>
        <dbReference type="PROSITE" id="PS51319"/>
    </source>
</evidence>
<dbReference type="Pfam" id="PF08711">
    <property type="entry name" value="Med26"/>
    <property type="match status" value="1"/>
</dbReference>
<keyword evidence="2 3" id="KW-0539">Nucleus</keyword>
<sequence>MHGRIQRDNESSRSLKRSRSKHMRSVPPLSTADKAVASAGDNHSPVGSSITTSTTGSSFFKDGRKISIGDCALFNPLNNSPPFIGLIRWLALGKENNLQLGVNRLYRSSELKLGKGLLPDSVPNETFYSFHKEAIPAASLLHPCKVAFLPRGAELPTGTSCFVCRRAYDIGKKCLWWLTDQDYINEQQEEVDKLLYQTKKEMHVTIHPSGRSPKQATTPTSTSQLKPSSDSGQNSGTSIPSQNKGKKRRRVDHGADPVKRERSSRTDEGDSGLCRKESNLRYEIARITENGGVADVKGVEKLVQLMQSDQTERKIDLVNRIMFARAMASTDKADCLNRFVELRGVLVMDEWLQDIHKGKIHNGNPKDGDKSAEDFLLILLRALDKLPISLHALQMCNIGRSVNHLRSHKNTDIQRKARTLVDTWKKRVEAEMMSIDTKSAWSSKSRLPEASHGGSITPSGSDVAMKSSITQNSAIKPTSVKSSHGETTAKYVSSPGHVKQASSLASGKESQSRTSVGGTTDAHQNREDRSSSSNQSHNCGQSSSSKENLKSSASGSGTVNKVSSSTRTRKFSSSSGRSTSGSPKETNSKKNSSAHKSIAKQKFYSALTSERVVARPINEGSSHKLIVKLPNRIRSPAQGANGGSLEVPTVMSSRASSPVAKHEQHDDPLKGENGLYECNAVADMKTCQTSDLKDALTGSEGAGSPAVPPDEEQSMTTEDSKRTIEGPTATLPKLVKSHSSFSPMNALIESCAKYSEATSSLSREDDVGMNLLASVAAGELSRSDVGSPANSTERSIPIADEVCNGSEAKSKFSVEDSVACKGKQHAGVEGCSWSNDRSHLSRNASPEVSGDRKCSPSYSSRDVSAGEGTRDFVSSSTDLRSNADVKLEAEERPNIKTVAVPISLEKVRESESGQGNHEEKATTCKEISDIPKCSSGGTDVMVTEEKCGTGYFSTGECKPMAGDEDSDPLLEGDCIKLENERLSRCNFQQKVTAAVVKSEHRESNEKLYQTGWCHKPVPELGEAVKVREPDDMYAKSCMSKSEQLDVDEDVDMSAVKESHSAAVVCSISHDLNNNVEETNVGNQATLEQISPPQRRCPISVDFEGQKEVKLIRFASASKQQDEADKFASTCDGAASCIAEGTAVPGAKIKFDLNEFSSEDVKCGDSLNKSSPTLSIVHMNSLAIPTSSIIDGNSASVTIAAAAKGPFVPPENLLRSKVELGWKGSAATSAFRPAEPKRSLEMPLGLTNLSCSDSSTSKHDRIALDFDLNVADERVLEEMASSGSALVVGSTTEPASNCANDASDFLPVRGSCVLDFDLNRVDETNDIGICSTSSKCDGQPSIMHEKPLGGFHVQRDFDLNNGPVADNAGVNQFMGNQLVNGNFTSQPPSAGVRMNGPVLSSFSSWFPSGGIYSTVTVPSILPERMEQPFPMFPPGAPQPIYGSAGVSPFNPDMYRGSVLSSSPTVPYGTNSFQFPVFPFGTSYPLPSTPFTVGATSYVDSSSGARFFAPPVNSQYLGPIGSFASQFQRPYMVSLPDISNNGGLESNRKWGRQGLDLNAGPGVIESEALLKEQARMFCLSASHGACMALLEVDRDLWKFDTVTSLVQHPDYPQADGFGPIDWILTLLRKRAMLMDWFCDDDGNLIAMKTNVLMLKKSDV</sequence>
<feature type="compositionally biased region" description="Polar residues" evidence="4">
    <location>
        <begin position="531"/>
        <end position="541"/>
    </location>
</feature>
<reference evidence="7" key="2">
    <citation type="submission" date="2020-08" db="EMBL/GenBank/DDBJ databases">
        <title>Plant Genome Project.</title>
        <authorList>
            <person name="Zhang R.-G."/>
        </authorList>
    </citation>
    <scope>NUCLEOTIDE SEQUENCE</scope>
    <source>
        <strain evidence="7">Huo1</strain>
        <tissue evidence="7">Leaf</tissue>
    </source>
</reference>
<name>A0A8X8YFS7_SALSN</name>
<feature type="compositionally biased region" description="Polar residues" evidence="4">
    <location>
        <begin position="212"/>
        <end position="243"/>
    </location>
</feature>
<dbReference type="InterPro" id="IPR017923">
    <property type="entry name" value="TFIIS_N"/>
</dbReference>
<evidence type="ECO:0000313" key="7">
    <source>
        <dbReference type="EMBL" id="KAG6429877.1"/>
    </source>
</evidence>
<comment type="caution">
    <text evidence="7">The sequence shown here is derived from an EMBL/GenBank/DDBJ whole genome shotgun (WGS) entry which is preliminary data.</text>
</comment>
<dbReference type="SUPFAM" id="SSF47676">
    <property type="entry name" value="Conserved domain common to transcription factors TFIIS, elongin A, CRSP70"/>
    <property type="match status" value="1"/>
</dbReference>
<evidence type="ECO:0000256" key="1">
    <source>
        <dbReference type="ARBA" id="ARBA00004123"/>
    </source>
</evidence>
<feature type="compositionally biased region" description="Low complexity" evidence="4">
    <location>
        <begin position="542"/>
        <end position="556"/>
    </location>
</feature>
<dbReference type="Proteomes" id="UP000298416">
    <property type="component" value="Unassembled WGS sequence"/>
</dbReference>
<evidence type="ECO:0000256" key="3">
    <source>
        <dbReference type="PROSITE-ProRule" id="PRU00649"/>
    </source>
</evidence>
<proteinExistence type="predicted"/>
<feature type="compositionally biased region" description="Polar residues" evidence="4">
    <location>
        <begin position="500"/>
        <end position="522"/>
    </location>
</feature>
<dbReference type="InterPro" id="IPR035441">
    <property type="entry name" value="TFIIS/LEDGF_dom_sf"/>
</dbReference>
<dbReference type="InterPro" id="IPR001025">
    <property type="entry name" value="BAH_dom"/>
</dbReference>
<feature type="compositionally biased region" description="Basic and acidic residues" evidence="4">
    <location>
        <begin position="252"/>
        <end position="273"/>
    </location>
</feature>